<protein>
    <recommendedName>
        <fullName evidence="3">Lipoyl-binding domain-containing protein</fullName>
    </recommendedName>
</protein>
<dbReference type="Pfam" id="PF00364">
    <property type="entry name" value="Biotin_lipoyl"/>
    <property type="match status" value="1"/>
</dbReference>
<keyword evidence="1" id="KW-0092">Biotin</keyword>
<proteinExistence type="predicted"/>
<feature type="domain" description="Lipoyl-binding" evidence="3">
    <location>
        <begin position="63"/>
        <end position="138"/>
    </location>
</feature>
<dbReference type="Gene3D" id="2.40.50.100">
    <property type="match status" value="1"/>
</dbReference>
<dbReference type="PROSITE" id="PS00188">
    <property type="entry name" value="BIOTIN"/>
    <property type="match status" value="1"/>
</dbReference>
<comment type="caution">
    <text evidence="4">The sequence shown here is derived from an EMBL/GenBank/DDBJ whole genome shotgun (WGS) entry which is preliminary data.</text>
</comment>
<reference evidence="4" key="1">
    <citation type="submission" date="2019-08" db="EMBL/GenBank/DDBJ databases">
        <authorList>
            <person name="Kucharzyk K."/>
            <person name="Murdoch R.W."/>
            <person name="Higgins S."/>
            <person name="Loffler F."/>
        </authorList>
    </citation>
    <scope>NUCLEOTIDE SEQUENCE</scope>
</reference>
<evidence type="ECO:0000256" key="1">
    <source>
        <dbReference type="ARBA" id="ARBA00023267"/>
    </source>
</evidence>
<dbReference type="PROSITE" id="PS50968">
    <property type="entry name" value="BIOTINYL_LIPOYL"/>
    <property type="match status" value="1"/>
</dbReference>
<dbReference type="FunFam" id="2.40.50.100:FF:000003">
    <property type="entry name" value="Acetyl-CoA carboxylase biotin carboxyl carrier protein"/>
    <property type="match status" value="1"/>
</dbReference>
<dbReference type="PANTHER" id="PTHR45266">
    <property type="entry name" value="OXALOACETATE DECARBOXYLASE ALPHA CHAIN"/>
    <property type="match status" value="1"/>
</dbReference>
<evidence type="ECO:0000259" key="3">
    <source>
        <dbReference type="PROSITE" id="PS50968"/>
    </source>
</evidence>
<dbReference type="InterPro" id="IPR011053">
    <property type="entry name" value="Single_hybrid_motif"/>
</dbReference>
<name>A0A644UPS4_9ZZZZ</name>
<accession>A0A644UPS4</accession>
<dbReference type="SUPFAM" id="SSF51230">
    <property type="entry name" value="Single hybrid motif"/>
    <property type="match status" value="1"/>
</dbReference>
<dbReference type="AlphaFoldDB" id="A0A644UPS4"/>
<gene>
    <name evidence="4" type="ORF">SDC9_26987</name>
</gene>
<evidence type="ECO:0000256" key="2">
    <source>
        <dbReference type="SAM" id="MobiDB-lite"/>
    </source>
</evidence>
<dbReference type="EMBL" id="VSSQ01000145">
    <property type="protein sequence ID" value="MPL81078.1"/>
    <property type="molecule type" value="Genomic_DNA"/>
</dbReference>
<feature type="region of interest" description="Disordered" evidence="2">
    <location>
        <begin position="49"/>
        <end position="73"/>
    </location>
</feature>
<dbReference type="InterPro" id="IPR050709">
    <property type="entry name" value="Biotin_Carboxyl_Carrier/Decarb"/>
</dbReference>
<feature type="compositionally biased region" description="Low complexity" evidence="2">
    <location>
        <begin position="53"/>
        <end position="71"/>
    </location>
</feature>
<organism evidence="4">
    <name type="scientific">bioreactor metagenome</name>
    <dbReference type="NCBI Taxonomy" id="1076179"/>
    <lineage>
        <taxon>unclassified sequences</taxon>
        <taxon>metagenomes</taxon>
        <taxon>ecological metagenomes</taxon>
    </lineage>
</organism>
<sequence>MKNFKYVINGNPYEVAIDSLDDTNAKVEVNGITYDVIIEQTEQQVSKPAKRVAQATQASASSSAQGGSASAVKSPLPGIILDITCSVGDSVSKGQQIMVLEAMKMENAINADRDGVIKEIKVTKGETVLEGAALVVIG</sequence>
<dbReference type="PANTHER" id="PTHR45266:SF3">
    <property type="entry name" value="OXALOACETATE DECARBOXYLASE ALPHA CHAIN"/>
    <property type="match status" value="1"/>
</dbReference>
<evidence type="ECO:0000313" key="4">
    <source>
        <dbReference type="EMBL" id="MPL81078.1"/>
    </source>
</evidence>
<dbReference type="InterPro" id="IPR000089">
    <property type="entry name" value="Biotin_lipoyl"/>
</dbReference>
<dbReference type="CDD" id="cd06850">
    <property type="entry name" value="biotinyl_domain"/>
    <property type="match status" value="1"/>
</dbReference>
<dbReference type="InterPro" id="IPR001882">
    <property type="entry name" value="Biotin_BS"/>
</dbReference>